<accession>A0A1S8XB80</accession>
<dbReference type="PRINTS" id="PR00065">
    <property type="entry name" value="TEADOMAIN"/>
</dbReference>
<dbReference type="GO" id="GO:0000978">
    <property type="term" value="F:RNA polymerase II cis-regulatory region sequence-specific DNA binding"/>
    <property type="evidence" value="ECO:0007669"/>
    <property type="project" value="TreeGrafter"/>
</dbReference>
<dbReference type="FunFam" id="2.70.50.80:FF:000005">
    <property type="entry name" value="Transcription enhancer factor-like protein egl-44"/>
    <property type="match status" value="1"/>
</dbReference>
<proteinExistence type="predicted"/>
<feature type="domain" description="TEA" evidence="9">
    <location>
        <begin position="199"/>
        <end position="275"/>
    </location>
</feature>
<keyword evidence="2" id="KW-0217">Developmental protein</keyword>
<feature type="compositionally biased region" description="Polar residues" evidence="8">
    <location>
        <begin position="184"/>
        <end position="200"/>
    </location>
</feature>
<dbReference type="GO" id="GO:0005634">
    <property type="term" value="C:nucleus"/>
    <property type="evidence" value="ECO:0007669"/>
    <property type="project" value="UniProtKB-SubCell"/>
</dbReference>
<dbReference type="GO" id="GO:0005667">
    <property type="term" value="C:transcription regulator complex"/>
    <property type="evidence" value="ECO:0007669"/>
    <property type="project" value="TreeGrafter"/>
</dbReference>
<evidence type="ECO:0000313" key="10">
    <source>
        <dbReference type="EMBL" id="OON23906.1"/>
    </source>
</evidence>
<feature type="region of interest" description="Disordered" evidence="8">
    <location>
        <begin position="153"/>
        <end position="200"/>
    </location>
</feature>
<protein>
    <submittedName>
        <fullName evidence="10">TEA domain protein</fullName>
    </submittedName>
</protein>
<dbReference type="EMBL" id="KV891475">
    <property type="protein sequence ID" value="OON23906.1"/>
    <property type="molecule type" value="Genomic_DNA"/>
</dbReference>
<dbReference type="InterPro" id="IPR041086">
    <property type="entry name" value="YBD"/>
</dbReference>
<keyword evidence="6" id="KW-0539">Nucleus</keyword>
<feature type="region of interest" description="Disordered" evidence="8">
    <location>
        <begin position="664"/>
        <end position="722"/>
    </location>
</feature>
<dbReference type="AlphaFoldDB" id="A0A1S8XB80"/>
<dbReference type="SMART" id="SM00426">
    <property type="entry name" value="TEA"/>
    <property type="match status" value="1"/>
</dbReference>
<gene>
    <name evidence="10" type="ORF">X801_00185</name>
</gene>
<feature type="compositionally biased region" description="Polar residues" evidence="8">
    <location>
        <begin position="713"/>
        <end position="722"/>
    </location>
</feature>
<dbReference type="Proteomes" id="UP000243686">
    <property type="component" value="Unassembled WGS sequence"/>
</dbReference>
<name>A0A1S8XB80_OPIVI</name>
<feature type="region of interest" description="Disordered" evidence="8">
    <location>
        <begin position="317"/>
        <end position="344"/>
    </location>
</feature>
<evidence type="ECO:0000256" key="5">
    <source>
        <dbReference type="ARBA" id="ARBA00023163"/>
    </source>
</evidence>
<evidence type="ECO:0000256" key="1">
    <source>
        <dbReference type="ARBA" id="ARBA00004123"/>
    </source>
</evidence>
<feature type="compositionally biased region" description="Polar residues" evidence="8">
    <location>
        <begin position="667"/>
        <end position="680"/>
    </location>
</feature>
<keyword evidence="5" id="KW-0804">Transcription</keyword>
<dbReference type="GO" id="GO:0000981">
    <property type="term" value="F:DNA-binding transcription factor activity, RNA polymerase II-specific"/>
    <property type="evidence" value="ECO:0007669"/>
    <property type="project" value="TreeGrafter"/>
</dbReference>
<dbReference type="Gene3D" id="2.70.50.80">
    <property type="match status" value="1"/>
</dbReference>
<organism evidence="10 11">
    <name type="scientific">Opisthorchis viverrini</name>
    <name type="common">Southeast Asian liver fluke</name>
    <dbReference type="NCBI Taxonomy" id="6198"/>
    <lineage>
        <taxon>Eukaryota</taxon>
        <taxon>Metazoa</taxon>
        <taxon>Spiralia</taxon>
        <taxon>Lophotrochozoa</taxon>
        <taxon>Platyhelminthes</taxon>
        <taxon>Trematoda</taxon>
        <taxon>Digenea</taxon>
        <taxon>Opisthorchiida</taxon>
        <taxon>Opisthorchiata</taxon>
        <taxon>Opisthorchiidae</taxon>
        <taxon>Opisthorchis</taxon>
    </lineage>
</organism>
<evidence type="ECO:0000259" key="9">
    <source>
        <dbReference type="PROSITE" id="PS51088"/>
    </source>
</evidence>
<dbReference type="Gene3D" id="6.10.20.40">
    <property type="entry name" value="TEA/ATTS domain"/>
    <property type="match status" value="1"/>
</dbReference>
<sequence>MEFSTLAVHRARQWNNNSNQAQLWLYRQQVLFMEIFKQEPVYKSSGLTNTETCQLKSHGLSLQTNELPNCKSALKHENELALRRAVYLSDTELVNSSRPVSLQISPTLYDTTSLQALKVSPMNFPSAQNNGSNNNSVQATSLTNGLLQLPVTTSSMGVPLRTGKRPAPSTPPSRLSDCQFGDDVSNSGSDGEGQDNSSTADVEGVWSMDIEQCFQEALAIYPPCGRRKIILSEEGKMYGRNELIARYIYQHTGKIRSRKQVSSHIQVLARRRSKELQAQIKDPDTKQRAIMHLSMLSSAQIVSAGVLGTKMLPVTTSTNTGPKTSPPTSMLTSPTGISSTRTTANGKHEDLTTDHDHLMAFNTQSRCLTTTSNVQLDQIFRQTNGSYKDAELKRHLPTMSNGVDPQKSVSGLAHLLPTNSACLENNNNDGCTAIRKANHNGQLSQQQTPENLSNPYGALLALRSKHPPFAVNGANPNHSTFENKHQLAFNLQMDSRSVQLLDNYDTTSNPNSNNSSKMRNENPPSSNNGFVLVSTSLGQLFCCSPSQVGVLSGTKSTSSTTMPTATPLDALTSHPVLSNSSPLCSFPPVPLRGACSIANIGSFNGGSATAMAMAAAQVAAAAAYGNPTGGPVPLWPKAALLTPTDLTMTSGAPFTLGVPEHTDAQKIPSNVTSNRGSAGQVSPGPVTISNRNSLTNGPTREEPPEHPYGSLQLLPQDSPSDRTNMNAPSTAHQVFPDSVTYRATTTTSNITKPQLNNGPQLVNLSDVHPNYQDLSMATMARFLPNQLNNPLWTERAITAPKMRLVELSAFMLQKETDTDSNQNLNNDPFESTRQHIFVHIGPSKSIYSDPPLEEVDASQIWDKFPEDSLKELMERGPASTFFLVKFWADVDVQVEPESTFAVSAVFDGIEDVPLSLSTKVCSFGKQVVEKIEQEEQPRGELGRYVYRFLRSPMCDYMKSFIVKLLKLPNRGMMNQVLENFTILHILTNKLTNELLLCIAYVLEVAQEGCGPQHHIYKLTRCT</sequence>
<feature type="DNA-binding region" description="TEA" evidence="7">
    <location>
        <begin position="199"/>
        <end position="275"/>
    </location>
</feature>
<dbReference type="GO" id="GO:0035329">
    <property type="term" value="P:hippo signaling"/>
    <property type="evidence" value="ECO:0007669"/>
    <property type="project" value="TreeGrafter"/>
</dbReference>
<keyword evidence="4" id="KW-0238">DNA-binding</keyword>
<dbReference type="PANTHER" id="PTHR11834:SF0">
    <property type="entry name" value="PROTEIN SCALLOPED"/>
    <property type="match status" value="1"/>
</dbReference>
<evidence type="ECO:0000256" key="4">
    <source>
        <dbReference type="ARBA" id="ARBA00023125"/>
    </source>
</evidence>
<dbReference type="InterPro" id="IPR000818">
    <property type="entry name" value="TEA/ATTS_dom"/>
</dbReference>
<dbReference type="PROSITE" id="PS51088">
    <property type="entry name" value="TEA_2"/>
    <property type="match status" value="1"/>
</dbReference>
<dbReference type="InterPro" id="IPR038096">
    <property type="entry name" value="TEA/ATTS_sf"/>
</dbReference>
<evidence type="ECO:0000256" key="8">
    <source>
        <dbReference type="SAM" id="MobiDB-lite"/>
    </source>
</evidence>
<evidence type="ECO:0000256" key="6">
    <source>
        <dbReference type="ARBA" id="ARBA00023242"/>
    </source>
</evidence>
<feature type="compositionally biased region" description="Polar residues" evidence="8">
    <location>
        <begin position="687"/>
        <end position="698"/>
    </location>
</feature>
<dbReference type="PANTHER" id="PTHR11834">
    <property type="entry name" value="TRANSCRIPTIONAL ENHANCER FACTOR TEF RELATED"/>
    <property type="match status" value="1"/>
</dbReference>
<evidence type="ECO:0000256" key="3">
    <source>
        <dbReference type="ARBA" id="ARBA00023015"/>
    </source>
</evidence>
<dbReference type="InterPro" id="IPR050937">
    <property type="entry name" value="TEC1_TEAD_TF"/>
</dbReference>
<keyword evidence="3" id="KW-0805">Transcription regulation</keyword>
<dbReference type="Pfam" id="PF01285">
    <property type="entry name" value="TEA"/>
    <property type="match status" value="1"/>
</dbReference>
<feature type="compositionally biased region" description="Low complexity" evidence="8">
    <location>
        <begin position="322"/>
        <end position="335"/>
    </location>
</feature>
<evidence type="ECO:0000313" key="11">
    <source>
        <dbReference type="Proteomes" id="UP000243686"/>
    </source>
</evidence>
<dbReference type="Pfam" id="PF17725">
    <property type="entry name" value="YBD"/>
    <property type="match status" value="1"/>
</dbReference>
<feature type="region of interest" description="Disordered" evidence="8">
    <location>
        <begin position="502"/>
        <end position="528"/>
    </location>
</feature>
<reference evidence="10 11" key="1">
    <citation type="submission" date="2015-03" db="EMBL/GenBank/DDBJ databases">
        <title>Draft genome of the nematode, Opisthorchis viverrini.</title>
        <authorList>
            <person name="Mitreva M."/>
        </authorList>
    </citation>
    <scope>NUCLEOTIDE SEQUENCE [LARGE SCALE GENOMIC DNA]</scope>
    <source>
        <strain evidence="10">Khon Kaen</strain>
    </source>
</reference>
<keyword evidence="11" id="KW-1185">Reference proteome</keyword>
<comment type="subcellular location">
    <subcellularLocation>
        <location evidence="1">Nucleus</location>
    </subcellularLocation>
</comment>
<evidence type="ECO:0000256" key="7">
    <source>
        <dbReference type="PROSITE-ProRule" id="PRU00505"/>
    </source>
</evidence>
<dbReference type="GO" id="GO:0048568">
    <property type="term" value="P:embryonic organ development"/>
    <property type="evidence" value="ECO:0007669"/>
    <property type="project" value="TreeGrafter"/>
</dbReference>
<evidence type="ECO:0000256" key="2">
    <source>
        <dbReference type="ARBA" id="ARBA00022473"/>
    </source>
</evidence>